<protein>
    <submittedName>
        <fullName evidence="2">Uncharacterized protein</fullName>
    </submittedName>
</protein>
<evidence type="ECO:0000256" key="1">
    <source>
        <dbReference type="SAM" id="Phobius"/>
    </source>
</evidence>
<accession>A0A1V2LMZ2</accession>
<sequence>MPTESAQQQTVDISLFKPNYDQIALMLVVMTIWNVWLCIAV</sequence>
<comment type="caution">
    <text evidence="2">The sequence shown here is derived from an EMBL/GenBank/DDBJ whole genome shotgun (WGS) entry which is preliminary data.</text>
</comment>
<organism evidence="2 3">
    <name type="scientific">Pichia kudriavzevii</name>
    <name type="common">Yeast</name>
    <name type="synonym">Issatchenkia orientalis</name>
    <dbReference type="NCBI Taxonomy" id="4909"/>
    <lineage>
        <taxon>Eukaryota</taxon>
        <taxon>Fungi</taxon>
        <taxon>Dikarya</taxon>
        <taxon>Ascomycota</taxon>
        <taxon>Saccharomycotina</taxon>
        <taxon>Pichiomycetes</taxon>
        <taxon>Pichiales</taxon>
        <taxon>Pichiaceae</taxon>
        <taxon>Pichia</taxon>
    </lineage>
</organism>
<keyword evidence="1" id="KW-0472">Membrane</keyword>
<dbReference type="EMBL" id="MQVM01000010">
    <property type="protein sequence ID" value="ONH74282.1"/>
    <property type="molecule type" value="Genomic_DNA"/>
</dbReference>
<evidence type="ECO:0000313" key="3">
    <source>
        <dbReference type="Proteomes" id="UP000189274"/>
    </source>
</evidence>
<dbReference type="Proteomes" id="UP000189274">
    <property type="component" value="Unassembled WGS sequence"/>
</dbReference>
<proteinExistence type="predicted"/>
<name>A0A1V2LMZ2_PICKU</name>
<keyword evidence="1" id="KW-1133">Transmembrane helix</keyword>
<reference evidence="3" key="1">
    <citation type="journal article" date="2017" name="Genome Announc.">
        <title>Genome sequences of Cyberlindnera fabianii 65, Pichia kudriavzevii 129, and Saccharomyces cerevisiae 131 isolated from fermented masau fruits in Zimbabwe.</title>
        <authorList>
            <person name="van Rijswijck I.M.H."/>
            <person name="Derks M.F.L."/>
            <person name="Abee T."/>
            <person name="de Ridder D."/>
            <person name="Smid E.J."/>
        </authorList>
    </citation>
    <scope>NUCLEOTIDE SEQUENCE [LARGE SCALE GENOMIC DNA]</scope>
    <source>
        <strain evidence="3">129</strain>
    </source>
</reference>
<feature type="transmembrane region" description="Helical" evidence="1">
    <location>
        <begin position="20"/>
        <end position="39"/>
    </location>
</feature>
<dbReference type="AlphaFoldDB" id="A0A1V2LMZ2"/>
<gene>
    <name evidence="2" type="ORF">BOH78_2545</name>
</gene>
<evidence type="ECO:0000313" key="2">
    <source>
        <dbReference type="EMBL" id="ONH74282.1"/>
    </source>
</evidence>
<keyword evidence="1" id="KW-0812">Transmembrane</keyword>